<evidence type="ECO:0000256" key="1">
    <source>
        <dbReference type="ARBA" id="ARBA00004141"/>
    </source>
</evidence>
<accession>A0A6J4HRX3</accession>
<evidence type="ECO:0000256" key="6">
    <source>
        <dbReference type="SAM" id="Phobius"/>
    </source>
</evidence>
<dbReference type="GO" id="GO:0055085">
    <property type="term" value="P:transmembrane transport"/>
    <property type="evidence" value="ECO:0007669"/>
    <property type="project" value="TreeGrafter"/>
</dbReference>
<dbReference type="Pfam" id="PF01594">
    <property type="entry name" value="AI-2E_transport"/>
    <property type="match status" value="1"/>
</dbReference>
<feature type="transmembrane region" description="Helical" evidence="6">
    <location>
        <begin position="57"/>
        <end position="74"/>
    </location>
</feature>
<keyword evidence="3 6" id="KW-0812">Transmembrane</keyword>
<dbReference type="PANTHER" id="PTHR21716:SF62">
    <property type="entry name" value="TRANSPORT PROTEIN YDBI-RELATED"/>
    <property type="match status" value="1"/>
</dbReference>
<name>A0A6J4HRX3_9CHLR</name>
<comment type="similarity">
    <text evidence="2">Belongs to the autoinducer-2 exporter (AI-2E) (TC 2.A.86) family.</text>
</comment>
<feature type="transmembrane region" description="Helical" evidence="6">
    <location>
        <begin position="296"/>
        <end position="316"/>
    </location>
</feature>
<evidence type="ECO:0000256" key="5">
    <source>
        <dbReference type="ARBA" id="ARBA00023136"/>
    </source>
</evidence>
<comment type="subcellular location">
    <subcellularLocation>
        <location evidence="1">Membrane</location>
        <topology evidence="1">Multi-pass membrane protein</topology>
    </subcellularLocation>
</comment>
<dbReference type="EMBL" id="CADCTK010000207">
    <property type="protein sequence ID" value="CAA9229373.1"/>
    <property type="molecule type" value="Genomic_DNA"/>
</dbReference>
<feature type="transmembrane region" description="Helical" evidence="6">
    <location>
        <begin position="336"/>
        <end position="366"/>
    </location>
</feature>
<keyword evidence="5 6" id="KW-0472">Membrane</keyword>
<evidence type="ECO:0000313" key="7">
    <source>
        <dbReference type="EMBL" id="CAA9229373.1"/>
    </source>
</evidence>
<gene>
    <name evidence="7" type="ORF">AVDCRST_MAG26-887</name>
</gene>
<evidence type="ECO:0008006" key="8">
    <source>
        <dbReference type="Google" id="ProtNLM"/>
    </source>
</evidence>
<feature type="transmembrane region" description="Helical" evidence="6">
    <location>
        <begin position="242"/>
        <end position="262"/>
    </location>
</feature>
<feature type="transmembrane region" description="Helical" evidence="6">
    <location>
        <begin position="268"/>
        <end position="289"/>
    </location>
</feature>
<evidence type="ECO:0000256" key="4">
    <source>
        <dbReference type="ARBA" id="ARBA00022989"/>
    </source>
</evidence>
<evidence type="ECO:0000256" key="3">
    <source>
        <dbReference type="ARBA" id="ARBA00022692"/>
    </source>
</evidence>
<organism evidence="7">
    <name type="scientific">uncultured Chloroflexia bacterium</name>
    <dbReference type="NCBI Taxonomy" id="1672391"/>
    <lineage>
        <taxon>Bacteria</taxon>
        <taxon>Bacillati</taxon>
        <taxon>Chloroflexota</taxon>
        <taxon>Chloroflexia</taxon>
        <taxon>environmental samples</taxon>
    </lineage>
</organism>
<dbReference type="PANTHER" id="PTHR21716">
    <property type="entry name" value="TRANSMEMBRANE PROTEIN"/>
    <property type="match status" value="1"/>
</dbReference>
<evidence type="ECO:0000256" key="2">
    <source>
        <dbReference type="ARBA" id="ARBA00009773"/>
    </source>
</evidence>
<dbReference type="InterPro" id="IPR002549">
    <property type="entry name" value="AI-2E-like"/>
</dbReference>
<keyword evidence="4 6" id="KW-1133">Transmembrane helix</keyword>
<protein>
    <recommendedName>
        <fullName evidence="8">AI-2E family transporter</fullName>
    </recommendedName>
</protein>
<feature type="transmembrane region" description="Helical" evidence="6">
    <location>
        <begin position="180"/>
        <end position="202"/>
    </location>
</feature>
<proteinExistence type="inferred from homology"/>
<feature type="transmembrane region" description="Helical" evidence="6">
    <location>
        <begin position="30"/>
        <end position="51"/>
    </location>
</feature>
<dbReference type="AlphaFoldDB" id="A0A6J4HRX3"/>
<feature type="transmembrane region" description="Helical" evidence="6">
    <location>
        <begin position="81"/>
        <end position="103"/>
    </location>
</feature>
<dbReference type="GO" id="GO:0016020">
    <property type="term" value="C:membrane"/>
    <property type="evidence" value="ECO:0007669"/>
    <property type="project" value="UniProtKB-SubCell"/>
</dbReference>
<sequence>MMQGQKTSTLDNEVVVEHRVERPRFSWRNAIRLAMVGAALLGVAAVLWLAADALTPFIISLVIAYLMLPAVNLLSRRVPRWAAILLVYVATFGTLGVALSYVIPPTVTQISEFVEGIPTWYTGGRDDFERLLTRFRREAPPEVQERVEEQIGRVQAAVQENATAYSQRVAEFLFNSVVRIFQTLTFLIGFLVIPFFLFYVLLDSQRLPRAIDSVLHPRIRADFWNIVRIVDAIMGKYIRGQLTLGLVVGVMSFVGLLGLNAAGFNVKFTVLLALVAGFGELIPVVGPILSAIPAIIVGLTDSGRTGLAVAVLYLVIQQIENQVLVPRIVGNTLKLHAALLMALLVIASQIGGLPLVILVAPLAAIARDVFTYAHQRLHDPPVEPASAIRRVMGEERTTDA</sequence>
<reference evidence="7" key="1">
    <citation type="submission" date="2020-02" db="EMBL/GenBank/DDBJ databases">
        <authorList>
            <person name="Meier V. D."/>
        </authorList>
    </citation>
    <scope>NUCLEOTIDE SEQUENCE</scope>
    <source>
        <strain evidence="7">AVDCRST_MAG26</strain>
    </source>
</reference>